<evidence type="ECO:0000256" key="5">
    <source>
        <dbReference type="ARBA" id="ARBA00008078"/>
    </source>
</evidence>
<dbReference type="PANTHER" id="PTHR12896:SF1">
    <property type="entry name" value="ELONGATOR COMPLEX PROTEIN 4"/>
    <property type="match status" value="1"/>
</dbReference>
<dbReference type="InterPro" id="IPR027417">
    <property type="entry name" value="P-loop_NTPase"/>
</dbReference>
<comment type="catalytic activity">
    <reaction evidence="12">
        <text>pretRNA = a 3'-half-tRNA molecule with a 5'-OH end + a 5'-half-tRNA molecule with a 2',3'-cyclic phosphate end + an intron with a 2',3'-cyclic phosphate and a 5'-hydroxyl terminus.</text>
        <dbReference type="EC" id="4.6.1.16"/>
    </reaction>
</comment>
<evidence type="ECO:0000256" key="11">
    <source>
        <dbReference type="ARBA" id="ARBA00023242"/>
    </source>
</evidence>
<evidence type="ECO:0000256" key="10">
    <source>
        <dbReference type="ARBA" id="ARBA00023239"/>
    </source>
</evidence>
<dbReference type="PANTHER" id="PTHR12896">
    <property type="entry name" value="PAX6 NEIGHBOR PROTEIN PAXNEB"/>
    <property type="match status" value="1"/>
</dbReference>
<dbReference type="CDD" id="cd22363">
    <property type="entry name" value="tRNA-intron_lyase_C"/>
    <property type="match status" value="1"/>
</dbReference>
<dbReference type="GO" id="GO:0006388">
    <property type="term" value="P:tRNA splicing, via endonucleolytic cleavage and ligation"/>
    <property type="evidence" value="ECO:0007669"/>
    <property type="project" value="InterPro"/>
</dbReference>
<evidence type="ECO:0000256" key="8">
    <source>
        <dbReference type="ARBA" id="ARBA00022490"/>
    </source>
</evidence>
<dbReference type="GO" id="GO:0003676">
    <property type="term" value="F:nucleic acid binding"/>
    <property type="evidence" value="ECO:0007669"/>
    <property type="project" value="InterPro"/>
</dbReference>
<comment type="similarity">
    <text evidence="5">Belongs to the tRNA-intron endonuclease family.</text>
</comment>
<feature type="compositionally biased region" description="Polar residues" evidence="16">
    <location>
        <begin position="545"/>
        <end position="558"/>
    </location>
</feature>
<dbReference type="OrthoDB" id="289162at2759"/>
<feature type="domain" description="TSEN34 N-terminal" evidence="18">
    <location>
        <begin position="410"/>
        <end position="479"/>
    </location>
</feature>
<evidence type="ECO:0000256" key="3">
    <source>
        <dbReference type="ARBA" id="ARBA00005043"/>
    </source>
</evidence>
<evidence type="ECO:0000313" key="19">
    <source>
        <dbReference type="EMBL" id="KAH6660684.1"/>
    </source>
</evidence>
<dbReference type="RefSeq" id="XP_045964815.1">
    <property type="nucleotide sequence ID" value="XM_046099288.1"/>
</dbReference>
<dbReference type="FunFam" id="3.40.1350.10:FF:000008">
    <property type="entry name" value="tRNA-splicing endonuclease subunit Sen34"/>
    <property type="match status" value="1"/>
</dbReference>
<evidence type="ECO:0000256" key="9">
    <source>
        <dbReference type="ARBA" id="ARBA00022694"/>
    </source>
</evidence>
<comment type="similarity">
    <text evidence="4">Belongs to the ELP4 family.</text>
</comment>
<evidence type="ECO:0000256" key="15">
    <source>
        <dbReference type="ARBA" id="ARBA00076724"/>
    </source>
</evidence>
<evidence type="ECO:0000259" key="18">
    <source>
        <dbReference type="Pfam" id="PF26577"/>
    </source>
</evidence>
<dbReference type="AlphaFoldDB" id="A0A9P8UWP8"/>
<keyword evidence="10" id="KW-0456">Lyase</keyword>
<dbReference type="GO" id="GO:0033588">
    <property type="term" value="C:elongator holoenzyme complex"/>
    <property type="evidence" value="ECO:0007669"/>
    <property type="project" value="InterPro"/>
</dbReference>
<evidence type="ECO:0000259" key="17">
    <source>
        <dbReference type="Pfam" id="PF01974"/>
    </source>
</evidence>
<evidence type="ECO:0000256" key="14">
    <source>
        <dbReference type="ARBA" id="ARBA00075884"/>
    </source>
</evidence>
<comment type="pathway">
    <text evidence="3">tRNA modification; 5-methoxycarbonylmethyl-2-thiouridine-tRNA biosynthesis.</text>
</comment>
<dbReference type="InterPro" id="IPR059049">
    <property type="entry name" value="TSEN34_N"/>
</dbReference>
<dbReference type="EC" id="4.6.1.16" evidence="6"/>
<dbReference type="SUPFAM" id="SSF53032">
    <property type="entry name" value="tRNA-intron endonuclease catalytic domain-like"/>
    <property type="match status" value="1"/>
</dbReference>
<keyword evidence="8" id="KW-0963">Cytoplasm</keyword>
<dbReference type="InterPro" id="IPR008728">
    <property type="entry name" value="Elongator_complex_protein_4"/>
</dbReference>
<dbReference type="InterPro" id="IPR006677">
    <property type="entry name" value="tRNA_intron_Endonuc_cat-like"/>
</dbReference>
<gene>
    <name evidence="19" type="ORF">BKA67DRAFT_530774</name>
</gene>
<dbReference type="GO" id="GO:0008023">
    <property type="term" value="C:transcription elongation factor complex"/>
    <property type="evidence" value="ECO:0007669"/>
    <property type="project" value="TreeGrafter"/>
</dbReference>
<feature type="region of interest" description="Disordered" evidence="16">
    <location>
        <begin position="26"/>
        <end position="47"/>
    </location>
</feature>
<keyword evidence="11" id="KW-0539">Nucleus</keyword>
<feature type="compositionally biased region" description="Basic residues" evidence="16">
    <location>
        <begin position="528"/>
        <end position="537"/>
    </location>
</feature>
<feature type="region of interest" description="Disordered" evidence="16">
    <location>
        <begin position="367"/>
        <end position="392"/>
    </location>
</feature>
<evidence type="ECO:0000256" key="13">
    <source>
        <dbReference type="ARBA" id="ARBA00059865"/>
    </source>
</evidence>
<keyword evidence="20" id="KW-1185">Reference proteome</keyword>
<dbReference type="Gene3D" id="3.40.1350.10">
    <property type="match status" value="1"/>
</dbReference>
<evidence type="ECO:0000313" key="20">
    <source>
        <dbReference type="Proteomes" id="UP000758603"/>
    </source>
</evidence>
<dbReference type="Pfam" id="PF26577">
    <property type="entry name" value="TSEN34_N"/>
    <property type="match status" value="1"/>
</dbReference>
<dbReference type="InterPro" id="IPR011856">
    <property type="entry name" value="tRNA_endonuc-like_dom_sf"/>
</dbReference>
<evidence type="ECO:0000256" key="7">
    <source>
        <dbReference type="ARBA" id="ARBA00020265"/>
    </source>
</evidence>
<comment type="function">
    <text evidence="13">Constitutes one of the two catalytic subunit of the tRNA-splicing endonuclease complex, a complex responsible for identification and cleavage of the splice sites in pre-tRNA. It cleaves pre-tRNA at the 5'- and 3'-splice sites to release the intron. The products are an intron and two tRNA half-molecules bearing 2',3'-cyclic phosphate and 5'-OH termini. There are no conserved sequences at the splice sites, but the intron is invariably located at the same site in the gene, placing the splice sites an invariant distance from the constant structural features of the tRNA body. It probably carries the active site for 3'-splice site cleavage.</text>
</comment>
<dbReference type="Proteomes" id="UP000758603">
    <property type="component" value="Unassembled WGS sequence"/>
</dbReference>
<dbReference type="Gene3D" id="3.40.50.300">
    <property type="entry name" value="P-loop containing nucleotide triphosphate hydrolases"/>
    <property type="match status" value="1"/>
</dbReference>
<feature type="compositionally biased region" description="Low complexity" evidence="16">
    <location>
        <begin position="378"/>
        <end position="392"/>
    </location>
</feature>
<dbReference type="InterPro" id="IPR036167">
    <property type="entry name" value="tRNA_intron_Endo_cat-like_sf"/>
</dbReference>
<feature type="compositionally biased region" description="Basic and acidic residues" evidence="16">
    <location>
        <begin position="309"/>
        <end position="319"/>
    </location>
</feature>
<dbReference type="GO" id="GO:0002098">
    <property type="term" value="P:tRNA wobble uridine modification"/>
    <property type="evidence" value="ECO:0007669"/>
    <property type="project" value="InterPro"/>
</dbReference>
<dbReference type="EMBL" id="JAGPXC010000001">
    <property type="protein sequence ID" value="KAH6660684.1"/>
    <property type="molecule type" value="Genomic_DNA"/>
</dbReference>
<comment type="subcellular location">
    <subcellularLocation>
        <location evidence="2">Cytoplasm</location>
    </subcellularLocation>
    <subcellularLocation>
        <location evidence="1">Nucleus</location>
    </subcellularLocation>
</comment>
<dbReference type="Pfam" id="PF01974">
    <property type="entry name" value="tRNA_int_endo"/>
    <property type="match status" value="1"/>
</dbReference>
<dbReference type="GO" id="GO:0000213">
    <property type="term" value="F:tRNA-intron lyase activity"/>
    <property type="evidence" value="ECO:0007669"/>
    <property type="project" value="UniProtKB-EC"/>
</dbReference>
<reference evidence="19" key="1">
    <citation type="journal article" date="2021" name="Nat. Commun.">
        <title>Genetic determinants of endophytism in the Arabidopsis root mycobiome.</title>
        <authorList>
            <person name="Mesny F."/>
            <person name="Miyauchi S."/>
            <person name="Thiergart T."/>
            <person name="Pickel B."/>
            <person name="Atanasova L."/>
            <person name="Karlsson M."/>
            <person name="Huettel B."/>
            <person name="Barry K.W."/>
            <person name="Haridas S."/>
            <person name="Chen C."/>
            <person name="Bauer D."/>
            <person name="Andreopoulos W."/>
            <person name="Pangilinan J."/>
            <person name="LaButti K."/>
            <person name="Riley R."/>
            <person name="Lipzen A."/>
            <person name="Clum A."/>
            <person name="Drula E."/>
            <person name="Henrissat B."/>
            <person name="Kohler A."/>
            <person name="Grigoriev I.V."/>
            <person name="Martin F.M."/>
            <person name="Hacquard S."/>
        </authorList>
    </citation>
    <scope>NUCLEOTIDE SEQUENCE</scope>
    <source>
        <strain evidence="19">MPI-SDFR-AT-0073</strain>
    </source>
</reference>
<evidence type="ECO:0000256" key="1">
    <source>
        <dbReference type="ARBA" id="ARBA00004123"/>
    </source>
</evidence>
<dbReference type="GeneID" id="70128180"/>
<sequence>MSLRKRNTVISTSSSAAAAQVKAENVSIPGLRPSPLDGRPTTSTGTASLDTLLAGHSGLPMGTSLLIEEHGTTDFAGILLRYYAAEGLVQGHQVHVLGMHESWKTELPGIAAESRSSAKSETSASDKMKIAWRYESLASVGTPRDAPQRPASASAGSPSVFCHSFDLTKRLSPAHVKGQITFNPSMSMPSPGRQPKDSVSPLKAFLRDIAAKVASSPVTTIHRVAIPNLLSPTMYSSSLCRPDEVLQFLHGLRALLRQNAAKLTVVMTLPLSLYPRSTGLTRWMELLCDGALELIPLQLDAVHAPPPDSKSDSKSEEKTQGLLKVHSLPVHHEKGGGSDGHTGEDMAFSLSRSKGLIIKPFVLPPMLEDEEKEKNPASTTKTTSSSLTNQQSQGLLQTAAMASETVALPIRISKVTDRYLVFDIDDIMYLRRHHNICSPFVGTMPQAPSQSVFMGLPVELMVEEAMVLVGKKAAYVVDDSVFHPSRIPSLDPTSRAAYLQAIKTDGTRAATAARELREYKQSQALSKGKGKNKKDRKAKRDSSAAENSSLPNRDTSSVAGEPTLFDAPDRNAPKAKPQSSAVEPYAITPVTSGALLTPPPEEDTLALIDVPRGYALYAHLHNKGYFMMPGLRFGCDYNVYPGDPLRYHSHFQATHYGWREQIKLLDLVTGGRLGTNVKKAYLIGGEIPAGQSQAGEAPSREDLAVNRKSKVIPPVRAFSIEWAAM</sequence>
<name>A0A9P8UWP8_9PEZI</name>
<evidence type="ECO:0000256" key="12">
    <source>
        <dbReference type="ARBA" id="ARBA00034031"/>
    </source>
</evidence>
<protein>
    <recommendedName>
        <fullName evidence="7">Elongator complex protein 4</fullName>
        <ecNumber evidence="6">4.6.1.16</ecNumber>
    </recommendedName>
    <alternativeName>
        <fullName evidence="14 15">tRNA-intron endonuclease SEN34</fullName>
    </alternativeName>
</protein>
<dbReference type="GO" id="GO:0005737">
    <property type="term" value="C:cytoplasm"/>
    <property type="evidence" value="ECO:0007669"/>
    <property type="project" value="UniProtKB-SubCell"/>
</dbReference>
<evidence type="ECO:0000256" key="2">
    <source>
        <dbReference type="ARBA" id="ARBA00004496"/>
    </source>
</evidence>
<accession>A0A9P8UWP8</accession>
<keyword evidence="9" id="KW-0819">tRNA processing</keyword>
<proteinExistence type="inferred from homology"/>
<dbReference type="Pfam" id="PF05625">
    <property type="entry name" value="PAXNEB"/>
    <property type="match status" value="1"/>
</dbReference>
<dbReference type="CDD" id="cd19494">
    <property type="entry name" value="Elp4"/>
    <property type="match status" value="1"/>
</dbReference>
<evidence type="ECO:0000256" key="6">
    <source>
        <dbReference type="ARBA" id="ARBA00012573"/>
    </source>
</evidence>
<organism evidence="19 20">
    <name type="scientific">Truncatella angustata</name>
    <dbReference type="NCBI Taxonomy" id="152316"/>
    <lineage>
        <taxon>Eukaryota</taxon>
        <taxon>Fungi</taxon>
        <taxon>Dikarya</taxon>
        <taxon>Ascomycota</taxon>
        <taxon>Pezizomycotina</taxon>
        <taxon>Sordariomycetes</taxon>
        <taxon>Xylariomycetidae</taxon>
        <taxon>Amphisphaeriales</taxon>
        <taxon>Sporocadaceae</taxon>
        <taxon>Truncatella</taxon>
    </lineage>
</organism>
<comment type="caution">
    <text evidence="19">The sequence shown here is derived from an EMBL/GenBank/DDBJ whole genome shotgun (WGS) entry which is preliminary data.</text>
</comment>
<evidence type="ECO:0000256" key="16">
    <source>
        <dbReference type="SAM" id="MobiDB-lite"/>
    </source>
</evidence>
<feature type="region of interest" description="Disordered" evidence="16">
    <location>
        <begin position="517"/>
        <end position="584"/>
    </location>
</feature>
<feature type="domain" description="tRNA intron endonuclease catalytic" evidence="17">
    <location>
        <begin position="613"/>
        <end position="683"/>
    </location>
</feature>
<evidence type="ECO:0000256" key="4">
    <source>
        <dbReference type="ARBA" id="ARBA00007573"/>
    </source>
</evidence>
<feature type="compositionally biased region" description="Basic and acidic residues" evidence="16">
    <location>
        <begin position="330"/>
        <end position="344"/>
    </location>
</feature>
<feature type="region of interest" description="Disordered" evidence="16">
    <location>
        <begin position="303"/>
        <end position="345"/>
    </location>
</feature>